<evidence type="ECO:0000256" key="1">
    <source>
        <dbReference type="ARBA" id="ARBA00006226"/>
    </source>
</evidence>
<evidence type="ECO:0000313" key="5">
    <source>
        <dbReference type="Proteomes" id="UP001501565"/>
    </source>
</evidence>
<dbReference type="InterPro" id="IPR007712">
    <property type="entry name" value="RelE/ParE_toxin"/>
</dbReference>
<dbReference type="Gene3D" id="3.30.2310.20">
    <property type="entry name" value="RelE-like"/>
    <property type="match status" value="1"/>
</dbReference>
<keyword evidence="5" id="KW-1185">Reference proteome</keyword>
<evidence type="ECO:0000313" key="4">
    <source>
        <dbReference type="EMBL" id="GAA3916443.1"/>
    </source>
</evidence>
<protein>
    <recommendedName>
        <fullName evidence="3">Toxin</fullName>
    </recommendedName>
</protein>
<proteinExistence type="inferred from homology"/>
<dbReference type="PIRSF" id="PIRSF029218">
    <property type="entry name" value="ParE"/>
    <property type="match status" value="1"/>
</dbReference>
<dbReference type="Proteomes" id="UP001501565">
    <property type="component" value="Unassembled WGS sequence"/>
</dbReference>
<name>A0ABP7M7I5_9GAMM</name>
<dbReference type="InterPro" id="IPR051803">
    <property type="entry name" value="TA_system_RelE-like_toxin"/>
</dbReference>
<organism evidence="4 5">
    <name type="scientific">Litoribacillus peritrichatus</name>
    <dbReference type="NCBI Taxonomy" id="718191"/>
    <lineage>
        <taxon>Bacteria</taxon>
        <taxon>Pseudomonadati</taxon>
        <taxon>Pseudomonadota</taxon>
        <taxon>Gammaproteobacteria</taxon>
        <taxon>Oceanospirillales</taxon>
        <taxon>Oceanospirillaceae</taxon>
        <taxon>Litoribacillus</taxon>
    </lineage>
</organism>
<comment type="similarity">
    <text evidence="1 3">Belongs to the RelE toxin family.</text>
</comment>
<dbReference type="PANTHER" id="PTHR33755">
    <property type="entry name" value="TOXIN PARE1-RELATED"/>
    <property type="match status" value="1"/>
</dbReference>
<dbReference type="InterPro" id="IPR035093">
    <property type="entry name" value="RelE/ParE_toxin_dom_sf"/>
</dbReference>
<dbReference type="PANTHER" id="PTHR33755:SF9">
    <property type="entry name" value="TOXIN PARE1"/>
    <property type="match status" value="1"/>
</dbReference>
<dbReference type="RefSeq" id="WP_344795911.1">
    <property type="nucleotide sequence ID" value="NZ_BAABBN010000004.1"/>
</dbReference>
<dbReference type="EMBL" id="BAABBN010000004">
    <property type="protein sequence ID" value="GAA3916443.1"/>
    <property type="molecule type" value="Genomic_DNA"/>
</dbReference>
<sequence>MSSFTLTRIAKEDLKSIAIFTQKRWGKNQRIIYIKQIDDTFHLLAEQPNTGTACDYIKPGYRKFPSSNHIIYYREITANNIEVVRILHKRMDAHSNITA</sequence>
<keyword evidence="2" id="KW-1277">Toxin-antitoxin system</keyword>
<evidence type="ECO:0000256" key="2">
    <source>
        <dbReference type="ARBA" id="ARBA00022649"/>
    </source>
</evidence>
<dbReference type="Pfam" id="PF05016">
    <property type="entry name" value="ParE_toxin"/>
    <property type="match status" value="1"/>
</dbReference>
<evidence type="ECO:0000256" key="3">
    <source>
        <dbReference type="PIRNR" id="PIRNR029218"/>
    </source>
</evidence>
<reference evidence="5" key="1">
    <citation type="journal article" date="2019" name="Int. J. Syst. Evol. Microbiol.">
        <title>The Global Catalogue of Microorganisms (GCM) 10K type strain sequencing project: providing services to taxonomists for standard genome sequencing and annotation.</title>
        <authorList>
            <consortium name="The Broad Institute Genomics Platform"/>
            <consortium name="The Broad Institute Genome Sequencing Center for Infectious Disease"/>
            <person name="Wu L."/>
            <person name="Ma J."/>
        </authorList>
    </citation>
    <scope>NUCLEOTIDE SEQUENCE [LARGE SCALE GENOMIC DNA]</scope>
    <source>
        <strain evidence="5">JCM 17551</strain>
    </source>
</reference>
<dbReference type="InterPro" id="IPR028344">
    <property type="entry name" value="ParE1/4"/>
</dbReference>
<accession>A0ABP7M7I5</accession>
<gene>
    <name evidence="4" type="ORF">GCM10022277_08960</name>
</gene>
<comment type="caution">
    <text evidence="4">The sequence shown here is derived from an EMBL/GenBank/DDBJ whole genome shotgun (WGS) entry which is preliminary data.</text>
</comment>